<feature type="region of interest" description="Disordered" evidence="1">
    <location>
        <begin position="43"/>
        <end position="63"/>
    </location>
</feature>
<comment type="caution">
    <text evidence="2">The sequence shown here is derived from an EMBL/GenBank/DDBJ whole genome shotgun (WGS) entry which is preliminary data.</text>
</comment>
<gene>
    <name evidence="2" type="ORF">NPIL_19031</name>
</gene>
<accession>A0A8X6PQE8</accession>
<evidence type="ECO:0000256" key="1">
    <source>
        <dbReference type="SAM" id="MobiDB-lite"/>
    </source>
</evidence>
<reference evidence="2" key="1">
    <citation type="submission" date="2020-08" db="EMBL/GenBank/DDBJ databases">
        <title>Multicomponent nature underlies the extraordinary mechanical properties of spider dragline silk.</title>
        <authorList>
            <person name="Kono N."/>
            <person name="Nakamura H."/>
            <person name="Mori M."/>
            <person name="Yoshida Y."/>
            <person name="Ohtoshi R."/>
            <person name="Malay A.D."/>
            <person name="Moran D.A.P."/>
            <person name="Tomita M."/>
            <person name="Numata K."/>
            <person name="Arakawa K."/>
        </authorList>
    </citation>
    <scope>NUCLEOTIDE SEQUENCE</scope>
</reference>
<sequence>MNEDSAKHSTCQNCCFKASERRWKEASQVRRLLIHDNQYQTDYAGDEPYKRQHPSDKGNGQKEFTWVDSSHLSHHNHVSRFWVGNRRHNNSIPCPDPMCRVNTRTFSLHHMRGRIIGKEIGNDAKPQMMKNHGNIHFLKGGMIGRMSVPNVQYLQMTNGQVMRDPNMMGKTLRKFLVGRCYRANNTVRSRICW</sequence>
<evidence type="ECO:0000313" key="2">
    <source>
        <dbReference type="EMBL" id="GFT75899.1"/>
    </source>
</evidence>
<keyword evidence="3" id="KW-1185">Reference proteome</keyword>
<evidence type="ECO:0000313" key="3">
    <source>
        <dbReference type="Proteomes" id="UP000887013"/>
    </source>
</evidence>
<protein>
    <submittedName>
        <fullName evidence="2">Uncharacterized protein</fullName>
    </submittedName>
</protein>
<proteinExistence type="predicted"/>
<dbReference type="Proteomes" id="UP000887013">
    <property type="component" value="Unassembled WGS sequence"/>
</dbReference>
<organism evidence="2 3">
    <name type="scientific">Nephila pilipes</name>
    <name type="common">Giant wood spider</name>
    <name type="synonym">Nephila maculata</name>
    <dbReference type="NCBI Taxonomy" id="299642"/>
    <lineage>
        <taxon>Eukaryota</taxon>
        <taxon>Metazoa</taxon>
        <taxon>Ecdysozoa</taxon>
        <taxon>Arthropoda</taxon>
        <taxon>Chelicerata</taxon>
        <taxon>Arachnida</taxon>
        <taxon>Araneae</taxon>
        <taxon>Araneomorphae</taxon>
        <taxon>Entelegynae</taxon>
        <taxon>Araneoidea</taxon>
        <taxon>Nephilidae</taxon>
        <taxon>Nephila</taxon>
    </lineage>
</organism>
<name>A0A8X6PQE8_NEPPI</name>
<dbReference type="EMBL" id="BMAW01022024">
    <property type="protein sequence ID" value="GFT75899.1"/>
    <property type="molecule type" value="Genomic_DNA"/>
</dbReference>
<dbReference type="AlphaFoldDB" id="A0A8X6PQE8"/>
<feature type="compositionally biased region" description="Basic and acidic residues" evidence="1">
    <location>
        <begin position="47"/>
        <end position="60"/>
    </location>
</feature>